<reference evidence="5" key="1">
    <citation type="submission" date="2025-08" db="UniProtKB">
        <authorList>
            <consortium name="Ensembl"/>
        </authorList>
    </citation>
    <scope>IDENTIFICATION</scope>
</reference>
<dbReference type="GeneID" id="103751053"/>
<comment type="similarity">
    <text evidence="2">Belongs to the secretoglobin family.</text>
</comment>
<evidence type="ECO:0000256" key="1">
    <source>
        <dbReference type="ARBA" id="ARBA00004613"/>
    </source>
</evidence>
<reference evidence="5" key="2">
    <citation type="submission" date="2025-09" db="UniProtKB">
        <authorList>
            <consortium name="Ensembl"/>
        </authorList>
    </citation>
    <scope>IDENTIFICATION</scope>
</reference>
<protein>
    <submittedName>
        <fullName evidence="5">Secretoglobin, family 1C, member 1</fullName>
    </submittedName>
</protein>
<evidence type="ECO:0000256" key="2">
    <source>
        <dbReference type="ARBA" id="ARBA00008650"/>
    </source>
</evidence>
<name>A0A8C6RUS6_NANGA</name>
<gene>
    <name evidence="5" type="primary">Scgb1c1</name>
</gene>
<dbReference type="AlphaFoldDB" id="A0A8C6RUS6"/>
<evidence type="ECO:0000313" key="6">
    <source>
        <dbReference type="Proteomes" id="UP000694381"/>
    </source>
</evidence>
<dbReference type="Gene3D" id="1.10.210.10">
    <property type="entry name" value="Secretoglobin"/>
    <property type="match status" value="1"/>
</dbReference>
<feature type="chain" id="PRO_5034683727" evidence="4">
    <location>
        <begin position="24"/>
        <end position="95"/>
    </location>
</feature>
<dbReference type="GO" id="GO:0005576">
    <property type="term" value="C:extracellular region"/>
    <property type="evidence" value="ECO:0007669"/>
    <property type="project" value="UniProtKB-SubCell"/>
</dbReference>
<dbReference type="KEGG" id="ngi:103751053"/>
<keyword evidence="3" id="KW-0964">Secreted</keyword>
<proteinExistence type="inferred from homology"/>
<dbReference type="OMA" id="CICGLAT"/>
<sequence length="95" mass="10503">MKRNSTLLLVAFTLLCICGLATGEDDNEFFMEFLQTLLVGTTEELYEGPLGKYNVNDGAKAALNELKSCIDGLKPVYKEELVKLLVQVLDGQEDT</sequence>
<dbReference type="GeneTree" id="ENSGT00940000155073"/>
<dbReference type="PROSITE" id="PS51311">
    <property type="entry name" value="SCGB"/>
    <property type="match status" value="1"/>
</dbReference>
<keyword evidence="6" id="KW-1185">Reference proteome</keyword>
<dbReference type="SUPFAM" id="SSF48201">
    <property type="entry name" value="Uteroglobin-like"/>
    <property type="match status" value="1"/>
</dbReference>
<evidence type="ECO:0000313" key="5">
    <source>
        <dbReference type="Ensembl" id="ENSNGAP00000023276.1"/>
    </source>
</evidence>
<dbReference type="PANTHER" id="PTHR10136">
    <property type="entry name" value="SECRETOGLOBIN FAMILY 1 MEMBER"/>
    <property type="match status" value="1"/>
</dbReference>
<dbReference type="InterPro" id="IPR016126">
    <property type="entry name" value="Secretoglobin"/>
</dbReference>
<evidence type="ECO:0000256" key="3">
    <source>
        <dbReference type="ARBA" id="ARBA00022525"/>
    </source>
</evidence>
<keyword evidence="4" id="KW-0732">Signal</keyword>
<comment type="subcellular location">
    <subcellularLocation>
        <location evidence="1">Secreted</location>
    </subcellularLocation>
</comment>
<evidence type="ECO:0000256" key="4">
    <source>
        <dbReference type="SAM" id="SignalP"/>
    </source>
</evidence>
<accession>A0A8C6RUS6</accession>
<dbReference type="PANTHER" id="PTHR10136:SF8">
    <property type="entry name" value="SECRETOGLOBIN FAMILY 1C MEMBER 1-RELATED"/>
    <property type="match status" value="1"/>
</dbReference>
<dbReference type="InterPro" id="IPR043215">
    <property type="entry name" value="Secretoglobin_1C-like"/>
</dbReference>
<feature type="signal peptide" evidence="4">
    <location>
        <begin position="1"/>
        <end position="23"/>
    </location>
</feature>
<organism evidence="5 6">
    <name type="scientific">Nannospalax galili</name>
    <name type="common">Northern Israeli blind subterranean mole rat</name>
    <name type="synonym">Spalax galili</name>
    <dbReference type="NCBI Taxonomy" id="1026970"/>
    <lineage>
        <taxon>Eukaryota</taxon>
        <taxon>Metazoa</taxon>
        <taxon>Chordata</taxon>
        <taxon>Craniata</taxon>
        <taxon>Vertebrata</taxon>
        <taxon>Euteleostomi</taxon>
        <taxon>Mammalia</taxon>
        <taxon>Eutheria</taxon>
        <taxon>Euarchontoglires</taxon>
        <taxon>Glires</taxon>
        <taxon>Rodentia</taxon>
        <taxon>Myomorpha</taxon>
        <taxon>Muroidea</taxon>
        <taxon>Spalacidae</taxon>
        <taxon>Spalacinae</taxon>
        <taxon>Nannospalax</taxon>
    </lineage>
</organism>
<dbReference type="InterPro" id="IPR035960">
    <property type="entry name" value="Secretoglobin_sf"/>
</dbReference>
<dbReference type="CTD" id="147199"/>
<dbReference type="Ensembl" id="ENSNGAT00000028971.1">
    <property type="protein sequence ID" value="ENSNGAP00000023276.1"/>
    <property type="gene ID" value="ENSNGAG00000021887.1"/>
</dbReference>
<dbReference type="Proteomes" id="UP000694381">
    <property type="component" value="Unassembled WGS sequence"/>
</dbReference>
<dbReference type="RefSeq" id="XP_008852574.1">
    <property type="nucleotide sequence ID" value="XM_008854352.3"/>
</dbReference>
<dbReference type="Pfam" id="PF01099">
    <property type="entry name" value="Uteroglobin"/>
    <property type="match status" value="1"/>
</dbReference>
<dbReference type="OrthoDB" id="9069344at2759"/>